<dbReference type="InterPro" id="IPR001739">
    <property type="entry name" value="Methyl_CpG_DNA-bd"/>
</dbReference>
<evidence type="ECO:0000256" key="8">
    <source>
        <dbReference type="ARBA" id="ARBA00023242"/>
    </source>
</evidence>
<keyword evidence="3" id="KW-0863">Zinc-finger</keyword>
<dbReference type="PROSITE" id="PS51050">
    <property type="entry name" value="ZF_CW"/>
    <property type="match status" value="1"/>
</dbReference>
<feature type="domain" description="CW-type" evidence="11">
    <location>
        <begin position="178"/>
        <end position="237"/>
    </location>
</feature>
<gene>
    <name evidence="12" type="ORF">ORAREDHAP_LOCUS1043</name>
</gene>
<organism evidence="12 13">
    <name type="scientific">Prunus armeniaca</name>
    <name type="common">Apricot</name>
    <name type="synonym">Armeniaca vulgaris</name>
    <dbReference type="NCBI Taxonomy" id="36596"/>
    <lineage>
        <taxon>Eukaryota</taxon>
        <taxon>Viridiplantae</taxon>
        <taxon>Streptophyta</taxon>
        <taxon>Embryophyta</taxon>
        <taxon>Tracheophyta</taxon>
        <taxon>Spermatophyta</taxon>
        <taxon>Magnoliopsida</taxon>
        <taxon>eudicotyledons</taxon>
        <taxon>Gunneridae</taxon>
        <taxon>Pentapetalae</taxon>
        <taxon>rosids</taxon>
        <taxon>fabids</taxon>
        <taxon>Rosales</taxon>
        <taxon>Rosaceae</taxon>
        <taxon>Amygdaloideae</taxon>
        <taxon>Amygdaleae</taxon>
        <taxon>Prunus</taxon>
    </lineage>
</organism>
<keyword evidence="5" id="KW-0805">Transcription regulation</keyword>
<dbReference type="GO" id="GO:0000118">
    <property type="term" value="C:histone deacetylase complex"/>
    <property type="evidence" value="ECO:0007669"/>
    <property type="project" value="UniProtKB-ARBA"/>
</dbReference>
<proteinExistence type="predicted"/>
<dbReference type="CDD" id="cd01396">
    <property type="entry name" value="MeCP2_MBD"/>
    <property type="match status" value="1"/>
</dbReference>
<dbReference type="InterPro" id="IPR011124">
    <property type="entry name" value="Znf_CW"/>
</dbReference>
<dbReference type="InterPro" id="IPR016177">
    <property type="entry name" value="DNA-bd_dom_sf"/>
</dbReference>
<feature type="region of interest" description="Disordered" evidence="9">
    <location>
        <begin position="94"/>
        <end position="124"/>
    </location>
</feature>
<evidence type="ECO:0000256" key="3">
    <source>
        <dbReference type="ARBA" id="ARBA00022771"/>
    </source>
</evidence>
<dbReference type="PANTHER" id="PTHR12396:SF0">
    <property type="entry name" value="METHYL-CPG BINDING DOMAIN PROTEIN-LIKE, ISOFORM C"/>
    <property type="match status" value="1"/>
</dbReference>
<dbReference type="Pfam" id="PF01429">
    <property type="entry name" value="MBD"/>
    <property type="match status" value="1"/>
</dbReference>
<dbReference type="PROSITE" id="PS50982">
    <property type="entry name" value="MBD"/>
    <property type="match status" value="1"/>
</dbReference>
<evidence type="ECO:0000259" key="11">
    <source>
        <dbReference type="PROSITE" id="PS51050"/>
    </source>
</evidence>
<dbReference type="SUPFAM" id="SSF54171">
    <property type="entry name" value="DNA-binding domain"/>
    <property type="match status" value="1"/>
</dbReference>
<evidence type="ECO:0000256" key="5">
    <source>
        <dbReference type="ARBA" id="ARBA00023015"/>
    </source>
</evidence>
<reference evidence="13" key="1">
    <citation type="journal article" date="2020" name="Genome Biol.">
        <title>Gamete binning: chromosome-level and haplotype-resolved genome assembly enabled by high-throughput single-cell sequencing of gamete genomes.</title>
        <authorList>
            <person name="Campoy J.A."/>
            <person name="Sun H."/>
            <person name="Goel M."/>
            <person name="Jiao W.-B."/>
            <person name="Folz-Donahue K."/>
            <person name="Wang N."/>
            <person name="Rubio M."/>
            <person name="Liu C."/>
            <person name="Kukat C."/>
            <person name="Ruiz D."/>
            <person name="Huettel B."/>
            <person name="Schneeberger K."/>
        </authorList>
    </citation>
    <scope>NUCLEOTIDE SEQUENCE [LARGE SCALE GENOMIC DNA]</scope>
    <source>
        <strain evidence="13">cv. Rojo Pasion</strain>
    </source>
</reference>
<sequence length="414" mass="46724">MCLVDSYGTQHQQLLPAVPDLTSDLTSDRRIYAFPRNQRLCSIPIPATSSSSQISDPHLRKNQNILCKFPVFEICCFHGFLEIPPKKTFKLRREEKNSFTQEDTHVPSASASSSSSSSSSSDSDNEIIQAHFNSHQLVLYDPATANANANANANAVATVHEKVNRPNPFPFHRPPRVLPSVGAFTVQCASCFKWRLIPTKEKYEEIREHVLEQPFYCETAREWRDFVSCDDPEDITQDGSRLWAIDKPNIAQPPPGWQRLLRIRGEGGTRFADVYYESPSGKKLRSSVEIQKYLLQHPEYLDAGVTMSQFSFQTPKPLQEDYVRKRPDNYVKKHPAHLTASSTAKRLLEPGAEVSPIAWVGPDDSPDSQLGRPACSPYSQAPLFDPFVRPTKKRATRIPSKIYRANAYSSTESR</sequence>
<evidence type="ECO:0000256" key="2">
    <source>
        <dbReference type="ARBA" id="ARBA00022723"/>
    </source>
</evidence>
<keyword evidence="13" id="KW-1185">Reference proteome</keyword>
<evidence type="ECO:0000256" key="9">
    <source>
        <dbReference type="SAM" id="MobiDB-lite"/>
    </source>
</evidence>
<feature type="compositionally biased region" description="Low complexity" evidence="9">
    <location>
        <begin position="108"/>
        <end position="122"/>
    </location>
</feature>
<feature type="compositionally biased region" description="Basic and acidic residues" evidence="9">
    <location>
        <begin position="94"/>
        <end position="105"/>
    </location>
</feature>
<evidence type="ECO:0000256" key="6">
    <source>
        <dbReference type="ARBA" id="ARBA00023125"/>
    </source>
</evidence>
<keyword evidence="8" id="KW-0539">Nucleus</keyword>
<keyword evidence="2" id="KW-0479">Metal-binding</keyword>
<dbReference type="EMBL" id="CAEKKB010000001">
    <property type="protein sequence ID" value="CAB4292588.1"/>
    <property type="molecule type" value="Genomic_DNA"/>
</dbReference>
<evidence type="ECO:0000256" key="4">
    <source>
        <dbReference type="ARBA" id="ARBA00022833"/>
    </source>
</evidence>
<evidence type="ECO:0000259" key="10">
    <source>
        <dbReference type="PROSITE" id="PS50982"/>
    </source>
</evidence>
<protein>
    <recommendedName>
        <fullName evidence="14">MBD domain-containing protein</fullName>
    </recommendedName>
</protein>
<keyword evidence="6" id="KW-0238">DNA-binding</keyword>
<dbReference type="Gene3D" id="3.30.40.100">
    <property type="match status" value="1"/>
</dbReference>
<dbReference type="SMART" id="SM00391">
    <property type="entry name" value="MBD"/>
    <property type="match status" value="1"/>
</dbReference>
<evidence type="ECO:0000256" key="7">
    <source>
        <dbReference type="ARBA" id="ARBA00023163"/>
    </source>
</evidence>
<accession>A0A6J5W2Y2</accession>
<dbReference type="GO" id="GO:0008270">
    <property type="term" value="F:zinc ion binding"/>
    <property type="evidence" value="ECO:0007669"/>
    <property type="project" value="UniProtKB-KW"/>
</dbReference>
<keyword evidence="4" id="KW-0862">Zinc</keyword>
<dbReference type="OrthoDB" id="10072024at2759"/>
<evidence type="ECO:0000313" key="13">
    <source>
        <dbReference type="Proteomes" id="UP000507245"/>
    </source>
</evidence>
<comment type="subcellular location">
    <subcellularLocation>
        <location evidence="1">Nucleus</location>
    </subcellularLocation>
</comment>
<name>A0A6J5W2Y2_PRUAR</name>
<evidence type="ECO:0000256" key="1">
    <source>
        <dbReference type="ARBA" id="ARBA00004123"/>
    </source>
</evidence>
<dbReference type="AlphaFoldDB" id="A0A6J5W2Y2"/>
<dbReference type="Gene3D" id="3.30.890.10">
    <property type="entry name" value="Methyl-cpg-binding Protein 2, Chain A"/>
    <property type="match status" value="1"/>
</dbReference>
<keyword evidence="7" id="KW-0804">Transcription</keyword>
<feature type="domain" description="MBD" evidence="10">
    <location>
        <begin position="243"/>
        <end position="317"/>
    </location>
</feature>
<dbReference type="GO" id="GO:0003677">
    <property type="term" value="F:DNA binding"/>
    <property type="evidence" value="ECO:0007669"/>
    <property type="project" value="UniProtKB-KW"/>
</dbReference>
<evidence type="ECO:0008006" key="14">
    <source>
        <dbReference type="Google" id="ProtNLM"/>
    </source>
</evidence>
<dbReference type="Proteomes" id="UP000507245">
    <property type="component" value="Unassembled WGS sequence"/>
</dbReference>
<evidence type="ECO:0000313" key="12">
    <source>
        <dbReference type="EMBL" id="CAB4292588.1"/>
    </source>
</evidence>
<dbReference type="FunFam" id="3.30.890.10:FF:000012">
    <property type="entry name" value="Methyl-CpG-binding domain-containing protein 1"/>
    <property type="match status" value="1"/>
</dbReference>
<dbReference type="PANTHER" id="PTHR12396">
    <property type="entry name" value="METHYL-CPG BINDING PROTEIN, MBD"/>
    <property type="match status" value="1"/>
</dbReference>
<dbReference type="Pfam" id="PF07496">
    <property type="entry name" value="zf-CW"/>
    <property type="match status" value="1"/>
</dbReference>